<dbReference type="EMBL" id="ML119123">
    <property type="protein sequence ID" value="RPB13446.1"/>
    <property type="molecule type" value="Genomic_DNA"/>
</dbReference>
<dbReference type="Gene3D" id="1.10.150.250">
    <property type="entry name" value="Flavinator of succinate dehydrogenase"/>
    <property type="match status" value="1"/>
</dbReference>
<evidence type="ECO:0000256" key="5">
    <source>
        <dbReference type="SAM" id="MobiDB-lite"/>
    </source>
</evidence>
<keyword evidence="3 4" id="KW-0143">Chaperone</keyword>
<feature type="compositionally biased region" description="Low complexity" evidence="5">
    <location>
        <begin position="221"/>
        <end position="239"/>
    </location>
</feature>
<evidence type="ECO:0000256" key="3">
    <source>
        <dbReference type="ARBA" id="ARBA00023186"/>
    </source>
</evidence>
<protein>
    <recommendedName>
        <fullName evidence="4">Succinate dehydrogenase assembly factor 2, mitochondrial</fullName>
        <shortName evidence="4">SDH assembly factor 2</shortName>
        <shortName evidence="4">SDHAF2</shortName>
    </recommendedName>
</protein>
<dbReference type="HAMAP" id="MF_03057">
    <property type="entry name" value="SDHAF2"/>
    <property type="match status" value="1"/>
</dbReference>
<evidence type="ECO:0000313" key="7">
    <source>
        <dbReference type="Proteomes" id="UP000277580"/>
    </source>
</evidence>
<evidence type="ECO:0000313" key="6">
    <source>
        <dbReference type="EMBL" id="RPB13446.1"/>
    </source>
</evidence>
<dbReference type="Proteomes" id="UP000277580">
    <property type="component" value="Unassembled WGS sequence"/>
</dbReference>
<dbReference type="PANTHER" id="PTHR12469">
    <property type="entry name" value="PROTEIN EMI5 HOMOLOG, MITOCHONDRIAL"/>
    <property type="match status" value="1"/>
</dbReference>
<gene>
    <name evidence="6" type="ORF">P167DRAFT_564616</name>
</gene>
<proteinExistence type="inferred from homology"/>
<comment type="function">
    <text evidence="4">Plays an essential role in the assembly of succinate dehydrogenase (SDH), an enzyme complex (also referred to as respiratory complex II) that is a component of both the tricarboxylic acid (TCA) cycle and the mitochondrial electron transport chain, and which couples the oxidation of succinate to fumarate with the reduction of ubiquinone (coenzyme Q) to ubiquinol. Required for flavinylation (covalent attachment of FAD) of the flavoprotein subunit of the SDH catalytic dimer.</text>
</comment>
<feature type="region of interest" description="Disordered" evidence="5">
    <location>
        <begin position="30"/>
        <end position="107"/>
    </location>
</feature>
<accession>A0A3N4KSF6</accession>
<organism evidence="6 7">
    <name type="scientific">Morchella conica CCBAS932</name>
    <dbReference type="NCBI Taxonomy" id="1392247"/>
    <lineage>
        <taxon>Eukaryota</taxon>
        <taxon>Fungi</taxon>
        <taxon>Dikarya</taxon>
        <taxon>Ascomycota</taxon>
        <taxon>Pezizomycotina</taxon>
        <taxon>Pezizomycetes</taxon>
        <taxon>Pezizales</taxon>
        <taxon>Morchellaceae</taxon>
        <taxon>Morchella</taxon>
    </lineage>
</organism>
<dbReference type="GO" id="GO:0034553">
    <property type="term" value="P:mitochondrial respiratory chain complex II assembly"/>
    <property type="evidence" value="ECO:0007669"/>
    <property type="project" value="TreeGrafter"/>
</dbReference>
<feature type="compositionally biased region" description="Polar residues" evidence="5">
    <location>
        <begin position="35"/>
        <end position="54"/>
    </location>
</feature>
<name>A0A3N4KSF6_9PEZI</name>
<evidence type="ECO:0000256" key="2">
    <source>
        <dbReference type="ARBA" id="ARBA00023128"/>
    </source>
</evidence>
<evidence type="ECO:0000256" key="4">
    <source>
        <dbReference type="HAMAP-Rule" id="MF_03057"/>
    </source>
</evidence>
<dbReference type="AlphaFoldDB" id="A0A3N4KSF6"/>
<dbReference type="OrthoDB" id="284292at2759"/>
<comment type="subcellular location">
    <subcellularLocation>
        <location evidence="1 4">Mitochondrion matrix</location>
    </subcellularLocation>
</comment>
<dbReference type="STRING" id="1392247.A0A3N4KSF6"/>
<dbReference type="FunFam" id="1.10.150.250:FF:000002">
    <property type="entry name" value="Succinate dehydrogenase assembly factor 2, mitochondrial"/>
    <property type="match status" value="1"/>
</dbReference>
<keyword evidence="2 4" id="KW-0496">Mitochondrion</keyword>
<reference evidence="6 7" key="1">
    <citation type="journal article" date="2018" name="Nat. Ecol. Evol.">
        <title>Pezizomycetes genomes reveal the molecular basis of ectomycorrhizal truffle lifestyle.</title>
        <authorList>
            <person name="Murat C."/>
            <person name="Payen T."/>
            <person name="Noel B."/>
            <person name="Kuo A."/>
            <person name="Morin E."/>
            <person name="Chen J."/>
            <person name="Kohler A."/>
            <person name="Krizsan K."/>
            <person name="Balestrini R."/>
            <person name="Da Silva C."/>
            <person name="Montanini B."/>
            <person name="Hainaut M."/>
            <person name="Levati E."/>
            <person name="Barry K.W."/>
            <person name="Belfiori B."/>
            <person name="Cichocki N."/>
            <person name="Clum A."/>
            <person name="Dockter R.B."/>
            <person name="Fauchery L."/>
            <person name="Guy J."/>
            <person name="Iotti M."/>
            <person name="Le Tacon F."/>
            <person name="Lindquist E.A."/>
            <person name="Lipzen A."/>
            <person name="Malagnac F."/>
            <person name="Mello A."/>
            <person name="Molinier V."/>
            <person name="Miyauchi S."/>
            <person name="Poulain J."/>
            <person name="Riccioni C."/>
            <person name="Rubini A."/>
            <person name="Sitrit Y."/>
            <person name="Splivallo R."/>
            <person name="Traeger S."/>
            <person name="Wang M."/>
            <person name="Zifcakova L."/>
            <person name="Wipf D."/>
            <person name="Zambonelli A."/>
            <person name="Paolocci F."/>
            <person name="Nowrousian M."/>
            <person name="Ottonello S."/>
            <person name="Baldrian P."/>
            <person name="Spatafora J.W."/>
            <person name="Henrissat B."/>
            <person name="Nagy L.G."/>
            <person name="Aury J.M."/>
            <person name="Wincker P."/>
            <person name="Grigoriev I.V."/>
            <person name="Bonfante P."/>
            <person name="Martin F.M."/>
        </authorList>
    </citation>
    <scope>NUCLEOTIDE SEQUENCE [LARGE SCALE GENOMIC DNA]</scope>
    <source>
        <strain evidence="6 7">CCBAS932</strain>
    </source>
</reference>
<dbReference type="Pfam" id="PF03937">
    <property type="entry name" value="Sdh5"/>
    <property type="match status" value="1"/>
</dbReference>
<keyword evidence="7" id="KW-1185">Reference proteome</keyword>
<comment type="similarity">
    <text evidence="4">Belongs to the SDHAF2 family.</text>
</comment>
<feature type="region of interest" description="Disordered" evidence="5">
    <location>
        <begin position="206"/>
        <end position="306"/>
    </location>
</feature>
<sequence length="306" mass="31867">MLSRTLLRARLSRPHPHPPLLLLLRAYTSRHDPGSTAQPGSTPQHPYSQPTDTGYTPPEHHHSKPPAPSFDAAPTSSIPHVGTAANAPPELVNGAEPATPILSSERGPGLGGIFGSAGEKELGVGEMAEAKFRIEPLRRTGEDPATMRARLLYQSRKRGILETDLLLSTFADTHLPTMTPAQLHQYDRFLDENDWDIYYWTTQSPPTTSTEYAEGGSSTLATPTAAGRPPSAAAEAAAENTSVSRATSARGKSADVAAAAAAGQIAVGAESQAASGQAAPQSESQMQGAGSGTGAPLGIAQLRSVG</sequence>
<dbReference type="GO" id="GO:0005759">
    <property type="term" value="C:mitochondrial matrix"/>
    <property type="evidence" value="ECO:0007669"/>
    <property type="project" value="UniProtKB-SubCell"/>
</dbReference>
<dbReference type="PANTHER" id="PTHR12469:SF2">
    <property type="entry name" value="SUCCINATE DEHYDROGENASE ASSEMBLY FACTOR 2, MITOCHONDRIAL"/>
    <property type="match status" value="1"/>
</dbReference>
<dbReference type="GO" id="GO:0006121">
    <property type="term" value="P:mitochondrial electron transport, succinate to ubiquinone"/>
    <property type="evidence" value="ECO:0007669"/>
    <property type="project" value="UniProtKB-UniRule"/>
</dbReference>
<comment type="subunit">
    <text evidence="4">Interacts with the flavoprotein subunit within the SDH catalytic dimer.</text>
</comment>
<dbReference type="SUPFAM" id="SSF109910">
    <property type="entry name" value="YgfY-like"/>
    <property type="match status" value="1"/>
</dbReference>
<dbReference type="GO" id="GO:0006099">
    <property type="term" value="P:tricarboxylic acid cycle"/>
    <property type="evidence" value="ECO:0007669"/>
    <property type="project" value="TreeGrafter"/>
</dbReference>
<feature type="compositionally biased region" description="Low complexity" evidence="5">
    <location>
        <begin position="249"/>
        <end position="285"/>
    </location>
</feature>
<evidence type="ECO:0000256" key="1">
    <source>
        <dbReference type="ARBA" id="ARBA00004305"/>
    </source>
</evidence>
<dbReference type="InParanoid" id="A0A3N4KSF6"/>
<dbReference type="InterPro" id="IPR028882">
    <property type="entry name" value="SDHAF2"/>
</dbReference>
<dbReference type="InterPro" id="IPR005631">
    <property type="entry name" value="SDH"/>
</dbReference>
<feature type="compositionally biased region" description="Polar residues" evidence="5">
    <location>
        <begin position="206"/>
        <end position="220"/>
    </location>
</feature>
<dbReference type="InterPro" id="IPR036714">
    <property type="entry name" value="SDH_sf"/>
</dbReference>